<sequence length="700" mass="74109">MSPAAPAVAIPTRSEIEAWSTAHLADAATAWRSAATASEDAFDQHRQNVMNPGGTTWEGDAKDAALDRVTRDIAVVGSQNDVLLGAADAAENSVTDINAAKREVLAAISAAEADDFTVGEDLSVTDNRAYDEETAAARAIAAAEHAEDVRWTAERLAQADSLAGSQLQAKAAELGGIRFDGETDGRDPTIQMVDNKTETTKADGEQPAKSWEDMLLPPESGEKPAAEGAPEPDAAVAEDAEKNPLDEMLLPDKTTDPDQPGNLNEALNEIAGEPVPDKPTLTEELLHPPPGTGKPGDPRYTKSPLESPIVNADPSVIDEQLARVEAARANVEAAEAAGDAVASDAYTQGAGAGPGAREAVPLGENLFDARRELTEQTAILEGLNDAAAEAGLPTVEIPELPVDADKQSFTPEPSAFAEGSRALSEGSFGLIPDVAKDIETFRNWDEASTADRIQAVTDAAGVVPLPGAKLFGEGIEHGLDALGVAGRHTDDLPTTHLDDITGPGTHHVPDAPNLPHADVPMNSQGLPGDRFDPNIGSGYASGDPHFPGRWPPDTPGETWVQGQTESGWKHFNRGDSDWVDYQLEAGGLERAPDGRVPEYMQVDPNTGRAVAFDSHLYRDGQEVFIDGKMGREGMFWQPDSDYWTKRAAGDLATAERQLAALPPGATLEWHVSNPQGAAALRAMLEKNDIFDIAVIYTPRP</sequence>
<proteinExistence type="predicted"/>
<comment type="caution">
    <text evidence="2">The sequence shown here is derived from an EMBL/GenBank/DDBJ whole genome shotgun (WGS) entry which is preliminary data.</text>
</comment>
<name>A0ABT4HLP2_MYCIR</name>
<evidence type="ECO:0000256" key="1">
    <source>
        <dbReference type="SAM" id="MobiDB-lite"/>
    </source>
</evidence>
<gene>
    <name evidence="2" type="ORF">OY187_22910</name>
</gene>
<organism evidence="2 3">
    <name type="scientific">Mycolicibacterium iranicum</name>
    <name type="common">Mycobacterium iranicum</name>
    <dbReference type="NCBI Taxonomy" id="912594"/>
    <lineage>
        <taxon>Bacteria</taxon>
        <taxon>Bacillati</taxon>
        <taxon>Actinomycetota</taxon>
        <taxon>Actinomycetes</taxon>
        <taxon>Mycobacteriales</taxon>
        <taxon>Mycobacteriaceae</taxon>
        <taxon>Mycolicibacterium</taxon>
    </lineage>
</organism>
<evidence type="ECO:0008006" key="4">
    <source>
        <dbReference type="Google" id="ProtNLM"/>
    </source>
</evidence>
<feature type="compositionally biased region" description="Low complexity" evidence="1">
    <location>
        <begin position="226"/>
        <end position="237"/>
    </location>
</feature>
<evidence type="ECO:0000313" key="2">
    <source>
        <dbReference type="EMBL" id="MCZ0730908.1"/>
    </source>
</evidence>
<feature type="compositionally biased region" description="Basic and acidic residues" evidence="1">
    <location>
        <begin position="195"/>
        <end position="212"/>
    </location>
</feature>
<dbReference type="Proteomes" id="UP001084650">
    <property type="component" value="Unassembled WGS sequence"/>
</dbReference>
<dbReference type="EMBL" id="JAPQYE010000013">
    <property type="protein sequence ID" value="MCZ0730908.1"/>
    <property type="molecule type" value="Genomic_DNA"/>
</dbReference>
<protein>
    <recommendedName>
        <fullName evidence="4">Tox-REase-5 domain-containing protein</fullName>
    </recommendedName>
</protein>
<feature type="region of interest" description="Disordered" evidence="1">
    <location>
        <begin position="178"/>
        <end position="299"/>
    </location>
</feature>
<accession>A0ABT4HLP2</accession>
<dbReference type="RefSeq" id="WP_268787336.1">
    <property type="nucleotide sequence ID" value="NZ_JAPQYE010000013.1"/>
</dbReference>
<evidence type="ECO:0000313" key="3">
    <source>
        <dbReference type="Proteomes" id="UP001084650"/>
    </source>
</evidence>
<feature type="region of interest" description="Disordered" evidence="1">
    <location>
        <begin position="505"/>
        <end position="529"/>
    </location>
</feature>
<keyword evidence="3" id="KW-1185">Reference proteome</keyword>
<reference evidence="2" key="1">
    <citation type="submission" date="2022-12" db="EMBL/GenBank/DDBJ databases">
        <title>Whole genome sequence of Mycolicibacterium iranicum strain SBH312.</title>
        <authorList>
            <person name="Jani J."/>
            <person name="Arifin Mustapha Z."/>
            <person name="Ahmed K."/>
            <person name="Kai Ling C."/>
        </authorList>
    </citation>
    <scope>NUCLEOTIDE SEQUENCE</scope>
    <source>
        <strain evidence="2">SBH312</strain>
    </source>
</reference>